<gene>
    <name evidence="7" type="ORF">CK240_16315</name>
</gene>
<dbReference type="SUPFAM" id="SSF53448">
    <property type="entry name" value="Nucleotide-diphospho-sugar transferases"/>
    <property type="match status" value="1"/>
</dbReference>
<reference evidence="7 8" key="1">
    <citation type="submission" date="2017-09" db="EMBL/GenBank/DDBJ databases">
        <title>Paracoccus alkalisoli sp. nov., isolated from saline alkaline soil.</title>
        <authorList>
            <person name="Dong X."/>
            <person name="Zhang G."/>
        </authorList>
    </citation>
    <scope>NUCLEOTIDE SEQUENCE [LARGE SCALE GENOMIC DNA]</scope>
    <source>
        <strain evidence="7 8">WN007</strain>
    </source>
</reference>
<proteinExistence type="predicted"/>
<dbReference type="Pfam" id="PF01697">
    <property type="entry name" value="Glyco_transf_92"/>
    <property type="match status" value="1"/>
</dbReference>
<protein>
    <recommendedName>
        <fullName evidence="9">Glycosyltransferase family 92 protein</fullName>
    </recommendedName>
</protein>
<comment type="caution">
    <text evidence="7">The sequence shown here is derived from an EMBL/GenBank/DDBJ whole genome shotgun (WGS) entry which is preliminary data.</text>
</comment>
<sequence>MALRIIRGSAREINRRMPAYRARSEGLKPRQAQHAPPCPRAAVSLMVCRCHGAGGCMKLPDLGVTIAAITKNEGPFIAEWVAYHYLLGVEHFVIYDNRSDDATVEVLAPFVNAGLVTLLHWPLFPGQIDAYQHAVMTFGPRCDWMGFLDIDEFVSLPPGVTLPAFLAGFPPEAEEVVLFWRMFGHSGHRARPAGLVTQNFVRCDPNLWQIAKCFVRPERVRTMFVHHAETIDRRSVDEKERPIPQVWMHERGAVTGDIAVVNHYFTRSYEDYAAKIARGQADGRSEKKLESFEKWDFDHVDTRAADNASAVQDLMDLVAKRGAAPIRYGCLSRMGMIGSTRNFMVASQAAVNAMKKCVEAAGHTVKLQHSLFGTALVIPNSAATLPYAGLDQLCLDMPRCAELHLRAEEHALDPAESVALDPARICGSVWIGVELEVLAPSYVDVHLTGDRRDGTRLSQKRRQALPNVGRILALMVVNNEPVAPLAVGLHPSDPQVVTIRAMRVFGGN</sequence>
<keyword evidence="4" id="KW-0812">Transmembrane</keyword>
<dbReference type="InterPro" id="IPR008166">
    <property type="entry name" value="Glyco_transf_92"/>
</dbReference>
<evidence type="ECO:0000313" key="7">
    <source>
        <dbReference type="EMBL" id="PAU95478.1"/>
    </source>
</evidence>
<dbReference type="AlphaFoldDB" id="A0A2A2GDN0"/>
<dbReference type="GO" id="GO:0005737">
    <property type="term" value="C:cytoplasm"/>
    <property type="evidence" value="ECO:0007669"/>
    <property type="project" value="TreeGrafter"/>
</dbReference>
<evidence type="ECO:0000256" key="1">
    <source>
        <dbReference type="ARBA" id="ARBA00004167"/>
    </source>
</evidence>
<dbReference type="PANTHER" id="PTHR21461:SF69">
    <property type="entry name" value="GLYCOSYLTRANSFERASE FAMILY 92 PROTEIN"/>
    <property type="match status" value="1"/>
</dbReference>
<evidence type="ECO:0000256" key="4">
    <source>
        <dbReference type="ARBA" id="ARBA00022692"/>
    </source>
</evidence>
<evidence type="ECO:0000256" key="3">
    <source>
        <dbReference type="ARBA" id="ARBA00022679"/>
    </source>
</evidence>
<organism evidence="7 8">
    <name type="scientific">Paracoccus salipaludis</name>
    <dbReference type="NCBI Taxonomy" id="2032623"/>
    <lineage>
        <taxon>Bacteria</taxon>
        <taxon>Pseudomonadati</taxon>
        <taxon>Pseudomonadota</taxon>
        <taxon>Alphaproteobacteria</taxon>
        <taxon>Rhodobacterales</taxon>
        <taxon>Paracoccaceae</taxon>
        <taxon>Paracoccus</taxon>
    </lineage>
</organism>
<dbReference type="Proteomes" id="UP000218023">
    <property type="component" value="Unassembled WGS sequence"/>
</dbReference>
<evidence type="ECO:0000256" key="5">
    <source>
        <dbReference type="ARBA" id="ARBA00022989"/>
    </source>
</evidence>
<dbReference type="OrthoDB" id="1997677at2"/>
<accession>A0A2A2GDN0</accession>
<evidence type="ECO:0008006" key="9">
    <source>
        <dbReference type="Google" id="ProtNLM"/>
    </source>
</evidence>
<evidence type="ECO:0000313" key="8">
    <source>
        <dbReference type="Proteomes" id="UP000218023"/>
    </source>
</evidence>
<dbReference type="InterPro" id="IPR029044">
    <property type="entry name" value="Nucleotide-diphossugar_trans"/>
</dbReference>
<dbReference type="GO" id="GO:0016757">
    <property type="term" value="F:glycosyltransferase activity"/>
    <property type="evidence" value="ECO:0007669"/>
    <property type="project" value="UniProtKB-KW"/>
</dbReference>
<keyword evidence="3" id="KW-0808">Transferase</keyword>
<keyword evidence="8" id="KW-1185">Reference proteome</keyword>
<dbReference type="PANTHER" id="PTHR21461">
    <property type="entry name" value="GLYCOSYLTRANSFERASE FAMILY 92 PROTEIN"/>
    <property type="match status" value="1"/>
</dbReference>
<name>A0A2A2GDN0_9RHOB</name>
<evidence type="ECO:0000256" key="2">
    <source>
        <dbReference type="ARBA" id="ARBA00022676"/>
    </source>
</evidence>
<evidence type="ECO:0000256" key="6">
    <source>
        <dbReference type="ARBA" id="ARBA00023136"/>
    </source>
</evidence>
<comment type="subcellular location">
    <subcellularLocation>
        <location evidence="1">Membrane</location>
        <topology evidence="1">Single-pass membrane protein</topology>
    </subcellularLocation>
</comment>
<dbReference type="EMBL" id="NSJZ01000029">
    <property type="protein sequence ID" value="PAU95478.1"/>
    <property type="molecule type" value="Genomic_DNA"/>
</dbReference>
<keyword evidence="5" id="KW-1133">Transmembrane helix</keyword>
<dbReference type="GO" id="GO:0016020">
    <property type="term" value="C:membrane"/>
    <property type="evidence" value="ECO:0007669"/>
    <property type="project" value="UniProtKB-SubCell"/>
</dbReference>
<keyword evidence="6" id="KW-0472">Membrane</keyword>
<keyword evidence="2" id="KW-0328">Glycosyltransferase</keyword>